<dbReference type="EMBL" id="JBFRYA010000013">
    <property type="protein sequence ID" value="MEX1670090.1"/>
    <property type="molecule type" value="Genomic_DNA"/>
</dbReference>
<dbReference type="PANTHER" id="PTHR33490">
    <property type="entry name" value="BLR5614 PROTEIN-RELATED"/>
    <property type="match status" value="1"/>
</dbReference>
<comment type="caution">
    <text evidence="2">The sequence shown here is derived from an EMBL/GenBank/DDBJ whole genome shotgun (WGS) entry which is preliminary data.</text>
</comment>
<dbReference type="InterPro" id="IPR038765">
    <property type="entry name" value="Papain-like_cys_pep_sf"/>
</dbReference>
<gene>
    <name evidence="2" type="ORF">AB4876_14305</name>
</gene>
<dbReference type="Pfam" id="PF01841">
    <property type="entry name" value="Transglut_core"/>
    <property type="match status" value="1"/>
</dbReference>
<evidence type="ECO:0000259" key="1">
    <source>
        <dbReference type="SMART" id="SM00460"/>
    </source>
</evidence>
<proteinExistence type="predicted"/>
<dbReference type="SUPFAM" id="SSF54001">
    <property type="entry name" value="Cysteine proteinases"/>
    <property type="match status" value="1"/>
</dbReference>
<dbReference type="PANTHER" id="PTHR33490:SF3">
    <property type="entry name" value="CONSERVED INTEGRAL MEMBRANE PROTEIN"/>
    <property type="match status" value="1"/>
</dbReference>
<organism evidence="2 3">
    <name type="scientific">Zhongshania guokunii</name>
    <dbReference type="NCBI Taxonomy" id="641783"/>
    <lineage>
        <taxon>Bacteria</taxon>
        <taxon>Pseudomonadati</taxon>
        <taxon>Pseudomonadota</taxon>
        <taxon>Gammaproteobacteria</taxon>
        <taxon>Cellvibrionales</taxon>
        <taxon>Spongiibacteraceae</taxon>
        <taxon>Zhongshania</taxon>
    </lineage>
</organism>
<name>A0ABV3U8M8_9GAMM</name>
<dbReference type="SMART" id="SM00460">
    <property type="entry name" value="TGc"/>
    <property type="match status" value="1"/>
</dbReference>
<reference evidence="2 3" key="1">
    <citation type="journal article" date="2011" name="Int. J. Syst. Evol. Microbiol.">
        <title>Zhongshania antarctica gen. nov., sp. nov. and Zhongshania guokunii sp. nov., gammaproteobacteria respectively isolated from coastal attached (fast) ice and surface seawater of the Antarctic.</title>
        <authorList>
            <person name="Li H.J."/>
            <person name="Zhang X.Y."/>
            <person name="Chen C.X."/>
            <person name="Zhang Y.J."/>
            <person name="Gao Z.M."/>
            <person name="Yu Y."/>
            <person name="Chen X.L."/>
            <person name="Chen B."/>
            <person name="Zhang Y.Z."/>
        </authorList>
    </citation>
    <scope>NUCLEOTIDE SEQUENCE [LARGE SCALE GENOMIC DNA]</scope>
    <source>
        <strain evidence="2 3">ZS6-22T</strain>
    </source>
</reference>
<accession>A0ABV3U8M8</accession>
<keyword evidence="3" id="KW-1185">Reference proteome</keyword>
<dbReference type="Proteomes" id="UP001557485">
    <property type="component" value="Unassembled WGS sequence"/>
</dbReference>
<dbReference type="InterPro" id="IPR002931">
    <property type="entry name" value="Transglutaminase-like"/>
</dbReference>
<evidence type="ECO:0000313" key="3">
    <source>
        <dbReference type="Proteomes" id="UP001557485"/>
    </source>
</evidence>
<protein>
    <submittedName>
        <fullName evidence="2">Transglutaminase-like domain-containing protein</fullName>
    </submittedName>
</protein>
<dbReference type="RefSeq" id="WP_368382457.1">
    <property type="nucleotide sequence ID" value="NZ_JBFRYA010000013.1"/>
</dbReference>
<sequence>MRVATRLFYTALMVNLLGQPQTSLAQARQAQDHVAQHPTEQWQTLGLGGHKMGYRHILRHPSENQLLTRETLVLTVSQPGAPNATSTTVLEYRESSTGQPLAITKRVTSATANHQMQATVDEQILVVSQLNSTNSPRKHAIPQPFYLPEGLRLALLGKTEHDSPFNYFSWNFSSQKFDHLQLQIQPYNSPDHPEARWQIRRHQLGDTKRSTLIVADQYFYFTEERSTSGGDEVIISDCSQTCAQADFEPATHVYRQLIASPYKITDTALRGKIRYRLQGLSTPPPSTFEQTVKPLTDGVEILVCDDCGAEAPPAPETLAVALQANYWLPSSEPVFKTVVDDILADKDITTAARMRRLSRFVSRHMNSEASYSGYATALEAYNSKQGDCTEHALLLATLARAAGIPSRVAFGMAYNNERFLGRKYVFVPHAWVQAWTGNRWQSFDSGLGKFTAGHITLGVSNGEQSEVLKLNEQLHQIKIISAVQIKSR</sequence>
<dbReference type="Gene3D" id="3.10.620.30">
    <property type="match status" value="1"/>
</dbReference>
<evidence type="ECO:0000313" key="2">
    <source>
        <dbReference type="EMBL" id="MEX1670090.1"/>
    </source>
</evidence>
<feature type="domain" description="Transglutaminase-like" evidence="1">
    <location>
        <begin position="380"/>
        <end position="447"/>
    </location>
</feature>